<protein>
    <recommendedName>
        <fullName evidence="1">CRAL-TRIO domain-containing protein</fullName>
    </recommendedName>
</protein>
<reference evidence="2" key="1">
    <citation type="submission" date="2022-02" db="EMBL/GenBank/DDBJ databases">
        <authorList>
            <person name="Giguere J D."/>
        </authorList>
    </citation>
    <scope>NUCLEOTIDE SEQUENCE</scope>
    <source>
        <strain evidence="2">CCAP 1055/1</strain>
    </source>
</reference>
<dbReference type="Gene3D" id="3.40.525.10">
    <property type="entry name" value="CRAL-TRIO lipid binding domain"/>
    <property type="match status" value="1"/>
</dbReference>
<sequence length="225" mass="26120">GSVPKAVAKIRETLAWRRDFDVARVRKGMHGDDTEMREILLRENETGKIYCRGFDAQGRALMYMRPSRENTNNELNNMRHLVWSLEKAIACTRRKSVELGATVPLEKINLVIDYDGFQMRHAPPMSTSRYTLDILQKHYPERMYRAYVVHPPFVFRTFWMLVRPFVDPTTKEKICFCSGKKGIQKLTSAVTDVHKLEPCAGGETPMRDFDSKEYMTLPLNHGFDE</sequence>
<dbReference type="AlphaFoldDB" id="A0A8J9SWZ4"/>
<accession>A0A8J9SWZ4</accession>
<feature type="non-terminal residue" evidence="2">
    <location>
        <position position="1"/>
    </location>
</feature>
<organism evidence="2">
    <name type="scientific">Phaeodactylum tricornutum</name>
    <name type="common">Diatom</name>
    <dbReference type="NCBI Taxonomy" id="2850"/>
    <lineage>
        <taxon>Eukaryota</taxon>
        <taxon>Sar</taxon>
        <taxon>Stramenopiles</taxon>
        <taxon>Ochrophyta</taxon>
        <taxon>Bacillariophyta</taxon>
        <taxon>Bacillariophyceae</taxon>
        <taxon>Bacillariophycidae</taxon>
        <taxon>Naviculales</taxon>
        <taxon>Phaeodactylaceae</taxon>
        <taxon>Phaeodactylum</taxon>
    </lineage>
</organism>
<evidence type="ECO:0000313" key="2">
    <source>
        <dbReference type="EMBL" id="CAG9293161.1"/>
    </source>
</evidence>
<proteinExistence type="predicted"/>
<dbReference type="SMART" id="SM00516">
    <property type="entry name" value="SEC14"/>
    <property type="match status" value="1"/>
</dbReference>
<dbReference type="CDD" id="cd00170">
    <property type="entry name" value="SEC14"/>
    <property type="match status" value="1"/>
</dbReference>
<dbReference type="InterPro" id="IPR052578">
    <property type="entry name" value="PI_Transfer_CRAL-TRIO"/>
</dbReference>
<dbReference type="InterPro" id="IPR036865">
    <property type="entry name" value="CRAL-TRIO_dom_sf"/>
</dbReference>
<gene>
    <name evidence="2" type="ORF">PTTT1_LOCUS50672</name>
</gene>
<dbReference type="PANTHER" id="PTHR45824">
    <property type="entry name" value="GH16843P"/>
    <property type="match status" value="1"/>
</dbReference>
<dbReference type="EMBL" id="OU594948">
    <property type="protein sequence ID" value="CAG9293161.1"/>
    <property type="molecule type" value="Genomic_DNA"/>
</dbReference>
<feature type="domain" description="CRAL-TRIO" evidence="1">
    <location>
        <begin position="37"/>
        <end position="208"/>
    </location>
</feature>
<evidence type="ECO:0000259" key="1">
    <source>
        <dbReference type="PROSITE" id="PS50191"/>
    </source>
</evidence>
<dbReference type="SUPFAM" id="SSF52087">
    <property type="entry name" value="CRAL/TRIO domain"/>
    <property type="match status" value="1"/>
</dbReference>
<dbReference type="Pfam" id="PF00650">
    <property type="entry name" value="CRAL_TRIO"/>
    <property type="match status" value="1"/>
</dbReference>
<dbReference type="GO" id="GO:0008526">
    <property type="term" value="F:phosphatidylinositol transfer activity"/>
    <property type="evidence" value="ECO:0007669"/>
    <property type="project" value="TreeGrafter"/>
</dbReference>
<dbReference type="PANTHER" id="PTHR45824:SF29">
    <property type="entry name" value="GH16843P"/>
    <property type="match status" value="1"/>
</dbReference>
<dbReference type="Proteomes" id="UP000836788">
    <property type="component" value="Chromosome 7"/>
</dbReference>
<dbReference type="PROSITE" id="PS50191">
    <property type="entry name" value="CRAL_TRIO"/>
    <property type="match status" value="1"/>
</dbReference>
<name>A0A8J9SWZ4_PHATR</name>
<dbReference type="InterPro" id="IPR001251">
    <property type="entry name" value="CRAL-TRIO_dom"/>
</dbReference>